<evidence type="ECO:0000256" key="1">
    <source>
        <dbReference type="ARBA" id="ARBA00012417"/>
    </source>
</evidence>
<dbReference type="InterPro" id="IPR010372">
    <property type="entry name" value="DNA_pol3_delta_N"/>
</dbReference>
<accession>A0A0E4C9K8</accession>
<dbReference type="GO" id="GO:0009360">
    <property type="term" value="C:DNA polymerase III complex"/>
    <property type="evidence" value="ECO:0007669"/>
    <property type="project" value="InterPro"/>
</dbReference>
<dbReference type="EMBL" id="CGIH01000047">
    <property type="protein sequence ID" value="CFY02258.1"/>
    <property type="molecule type" value="Genomic_DNA"/>
</dbReference>
<dbReference type="InterPro" id="IPR048466">
    <property type="entry name" value="DNA_pol3_delta-like_C"/>
</dbReference>
<evidence type="ECO:0000256" key="7">
    <source>
        <dbReference type="ARBA" id="ARBA00034754"/>
    </source>
</evidence>
<evidence type="ECO:0000256" key="3">
    <source>
        <dbReference type="ARBA" id="ARBA00022679"/>
    </source>
</evidence>
<proteinExistence type="inferred from homology"/>
<evidence type="ECO:0000313" key="11">
    <source>
        <dbReference type="EMBL" id="CFY02258.1"/>
    </source>
</evidence>
<organism evidence="11 12">
    <name type="scientific">Syntrophomonas zehnderi OL-4</name>
    <dbReference type="NCBI Taxonomy" id="690567"/>
    <lineage>
        <taxon>Bacteria</taxon>
        <taxon>Bacillati</taxon>
        <taxon>Bacillota</taxon>
        <taxon>Clostridia</taxon>
        <taxon>Eubacteriales</taxon>
        <taxon>Syntrophomonadaceae</taxon>
        <taxon>Syntrophomonas</taxon>
    </lineage>
</organism>
<comment type="similarity">
    <text evidence="7">Belongs to the DNA polymerase HolA subunit family.</text>
</comment>
<evidence type="ECO:0000256" key="4">
    <source>
        <dbReference type="ARBA" id="ARBA00022695"/>
    </source>
</evidence>
<dbReference type="Gene3D" id="3.40.50.300">
    <property type="entry name" value="P-loop containing nucleotide triphosphate hydrolases"/>
    <property type="match status" value="1"/>
</dbReference>
<dbReference type="EC" id="2.7.7.7" evidence="1"/>
<evidence type="ECO:0000256" key="5">
    <source>
        <dbReference type="ARBA" id="ARBA00022705"/>
    </source>
</evidence>
<comment type="catalytic activity">
    <reaction evidence="8">
        <text>DNA(n) + a 2'-deoxyribonucleoside 5'-triphosphate = DNA(n+1) + diphosphate</text>
        <dbReference type="Rhea" id="RHEA:22508"/>
        <dbReference type="Rhea" id="RHEA-COMP:17339"/>
        <dbReference type="Rhea" id="RHEA-COMP:17340"/>
        <dbReference type="ChEBI" id="CHEBI:33019"/>
        <dbReference type="ChEBI" id="CHEBI:61560"/>
        <dbReference type="ChEBI" id="CHEBI:173112"/>
        <dbReference type="EC" id="2.7.7.7"/>
    </reaction>
</comment>
<feature type="domain" description="DNA polymerase III delta N-terminal" evidence="9">
    <location>
        <begin position="7"/>
        <end position="131"/>
    </location>
</feature>
<dbReference type="GO" id="GO:0003887">
    <property type="term" value="F:DNA-directed DNA polymerase activity"/>
    <property type="evidence" value="ECO:0007669"/>
    <property type="project" value="UniProtKB-KW"/>
</dbReference>
<evidence type="ECO:0000259" key="9">
    <source>
        <dbReference type="Pfam" id="PF06144"/>
    </source>
</evidence>
<sequence>MEAKRVYYLWGAESYLIDQEIKGLAARMHEDTGEEPELVLVDADELSPLELGETLQHSALFALSRIVVIKNPAWLGKNARQVKKAEEIARVFKDYLSRNQAGQLLVICSPEHHSTNPLVKMLDKEAQTKNIKPLTPKALGEWLKKESERRDLKLDSATQNLLVNSGQDMYYLINLLEKLSLMKTGRIDPAEIEAELDRKQEIKVFKLTDALLSRNLAASLEAFYQLQEQGMHYLLMLHMISNQLVVMSKIKFYQEAGYSPEQIAGLSKQKDFVIRKMMEKGRRFSDSDIRVLFKRLLEVDISLKGESKNPQLLMETLIVEFCNSGAF</sequence>
<keyword evidence="12" id="KW-1185">Reference proteome</keyword>
<keyword evidence="4" id="KW-0548">Nucleotidyltransferase</keyword>
<dbReference type="InterPro" id="IPR027417">
    <property type="entry name" value="P-loop_NTPase"/>
</dbReference>
<name>A0A0E4C9K8_9FIRM</name>
<evidence type="ECO:0000259" key="10">
    <source>
        <dbReference type="Pfam" id="PF21694"/>
    </source>
</evidence>
<dbReference type="PANTHER" id="PTHR34388">
    <property type="entry name" value="DNA POLYMERASE III SUBUNIT DELTA"/>
    <property type="match status" value="1"/>
</dbReference>
<dbReference type="Proteomes" id="UP000045545">
    <property type="component" value="Unassembled WGS sequence"/>
</dbReference>
<protein>
    <recommendedName>
        <fullName evidence="2">DNA polymerase III subunit delta</fullName>
        <ecNumber evidence="1">2.7.7.7</ecNumber>
    </recommendedName>
</protein>
<evidence type="ECO:0000256" key="6">
    <source>
        <dbReference type="ARBA" id="ARBA00022932"/>
    </source>
</evidence>
<keyword evidence="6" id="KW-0239">DNA-directed DNA polymerase</keyword>
<dbReference type="GO" id="GO:0003677">
    <property type="term" value="F:DNA binding"/>
    <property type="evidence" value="ECO:0007669"/>
    <property type="project" value="InterPro"/>
</dbReference>
<dbReference type="AlphaFoldDB" id="A0A0E4C9K8"/>
<keyword evidence="5" id="KW-0235">DNA replication</keyword>
<dbReference type="STRING" id="690567.2583"/>
<dbReference type="NCBIfam" id="TIGR01128">
    <property type="entry name" value="holA"/>
    <property type="match status" value="1"/>
</dbReference>
<dbReference type="SUPFAM" id="SSF48019">
    <property type="entry name" value="post-AAA+ oligomerization domain-like"/>
    <property type="match status" value="1"/>
</dbReference>
<keyword evidence="3" id="KW-0808">Transferase</keyword>
<dbReference type="GO" id="GO:0006261">
    <property type="term" value="P:DNA-templated DNA replication"/>
    <property type="evidence" value="ECO:0007669"/>
    <property type="project" value="TreeGrafter"/>
</dbReference>
<gene>
    <name evidence="11" type="ORF">2583</name>
</gene>
<dbReference type="PANTHER" id="PTHR34388:SF1">
    <property type="entry name" value="DNA POLYMERASE III SUBUNIT DELTA"/>
    <property type="match status" value="1"/>
</dbReference>
<evidence type="ECO:0000256" key="8">
    <source>
        <dbReference type="ARBA" id="ARBA00049244"/>
    </source>
</evidence>
<dbReference type="SUPFAM" id="SSF52540">
    <property type="entry name" value="P-loop containing nucleoside triphosphate hydrolases"/>
    <property type="match status" value="1"/>
</dbReference>
<dbReference type="Pfam" id="PF21694">
    <property type="entry name" value="DNA_pol3_delta_C"/>
    <property type="match status" value="1"/>
</dbReference>
<dbReference type="OrthoDB" id="9775929at2"/>
<evidence type="ECO:0000313" key="12">
    <source>
        <dbReference type="Proteomes" id="UP000045545"/>
    </source>
</evidence>
<dbReference type="Gene3D" id="1.20.272.10">
    <property type="match status" value="1"/>
</dbReference>
<reference evidence="11 12" key="1">
    <citation type="submission" date="2015-03" db="EMBL/GenBank/DDBJ databases">
        <authorList>
            <person name="Murphy D."/>
        </authorList>
    </citation>
    <scope>NUCLEOTIDE SEQUENCE [LARGE SCALE GENOMIC DNA]</scope>
    <source>
        <strain evidence="11 12">OL-4</strain>
    </source>
</reference>
<dbReference type="InterPro" id="IPR008921">
    <property type="entry name" value="DNA_pol3_clamp-load_cplx_C"/>
</dbReference>
<dbReference type="InterPro" id="IPR005790">
    <property type="entry name" value="DNA_polIII_delta"/>
</dbReference>
<dbReference type="RefSeq" id="WP_046499669.1">
    <property type="nucleotide sequence ID" value="NZ_CGIH01000047.1"/>
</dbReference>
<evidence type="ECO:0000256" key="2">
    <source>
        <dbReference type="ARBA" id="ARBA00017703"/>
    </source>
</evidence>
<feature type="domain" description="DNA polymerase III delta subunit-like C-terminal" evidence="10">
    <location>
        <begin position="202"/>
        <end position="321"/>
    </location>
</feature>
<dbReference type="Pfam" id="PF06144">
    <property type="entry name" value="DNA_pol3_delta"/>
    <property type="match status" value="1"/>
</dbReference>